<dbReference type="InterPro" id="IPR006680">
    <property type="entry name" value="Amidohydro-rel"/>
</dbReference>
<dbReference type="InterPro" id="IPR011059">
    <property type="entry name" value="Metal-dep_hydrolase_composite"/>
</dbReference>
<comment type="caution">
    <text evidence="2">The sequence shown here is derived from an EMBL/GenBank/DDBJ whole genome shotgun (WGS) entry which is preliminary data.</text>
</comment>
<dbReference type="EMBL" id="JBHUEK010000030">
    <property type="protein sequence ID" value="MFD1781019.1"/>
    <property type="molecule type" value="Genomic_DNA"/>
</dbReference>
<dbReference type="PANTHER" id="PTHR43794:SF5">
    <property type="entry name" value="CHLOROHYDROLASE FAMILY PROTEIN"/>
    <property type="match status" value="1"/>
</dbReference>
<organism evidence="2 3">
    <name type="scientific">Fredinandcohnia salidurans</name>
    <dbReference type="NCBI Taxonomy" id="2595041"/>
    <lineage>
        <taxon>Bacteria</taxon>
        <taxon>Bacillati</taxon>
        <taxon>Bacillota</taxon>
        <taxon>Bacilli</taxon>
        <taxon>Bacillales</taxon>
        <taxon>Bacillaceae</taxon>
        <taxon>Fredinandcohnia</taxon>
    </lineage>
</organism>
<keyword evidence="3" id="KW-1185">Reference proteome</keyword>
<gene>
    <name evidence="2" type="ORF">ACFSFW_20395</name>
</gene>
<dbReference type="InterPro" id="IPR050287">
    <property type="entry name" value="MTA/SAH_deaminase"/>
</dbReference>
<accession>A0ABW4MSQ3</accession>
<evidence type="ECO:0000259" key="1">
    <source>
        <dbReference type="Pfam" id="PF01979"/>
    </source>
</evidence>
<reference evidence="3" key="1">
    <citation type="journal article" date="2019" name="Int. J. Syst. Evol. Microbiol.">
        <title>The Global Catalogue of Microorganisms (GCM) 10K type strain sequencing project: providing services to taxonomists for standard genome sequencing and annotation.</title>
        <authorList>
            <consortium name="The Broad Institute Genomics Platform"/>
            <consortium name="The Broad Institute Genome Sequencing Center for Infectious Disease"/>
            <person name="Wu L."/>
            <person name="Ma J."/>
        </authorList>
    </citation>
    <scope>NUCLEOTIDE SEQUENCE [LARGE SCALE GENOMIC DNA]</scope>
    <source>
        <strain evidence="3">CCUG 15531</strain>
    </source>
</reference>
<dbReference type="Gene3D" id="3.20.20.140">
    <property type="entry name" value="Metal-dependent hydrolases"/>
    <property type="match status" value="1"/>
</dbReference>
<evidence type="ECO:0000313" key="2">
    <source>
        <dbReference type="EMBL" id="MFD1781019.1"/>
    </source>
</evidence>
<dbReference type="Gene3D" id="2.30.40.10">
    <property type="entry name" value="Urease, subunit C, domain 1"/>
    <property type="match status" value="1"/>
</dbReference>
<proteinExistence type="predicted"/>
<protein>
    <submittedName>
        <fullName evidence="2">Amidohydrolase family protein</fullName>
    </submittedName>
</protein>
<name>A0ABW4MSQ3_9BACI</name>
<dbReference type="SUPFAM" id="SSF51338">
    <property type="entry name" value="Composite domain of metallo-dependent hydrolases"/>
    <property type="match status" value="1"/>
</dbReference>
<dbReference type="RefSeq" id="WP_388040917.1">
    <property type="nucleotide sequence ID" value="NZ_JBHUEK010000030.1"/>
</dbReference>
<evidence type="ECO:0000313" key="3">
    <source>
        <dbReference type="Proteomes" id="UP001597227"/>
    </source>
</evidence>
<sequence>MIDFLLVHGTVITMDKQRRIIQNGAIAIHEGRILEIDTTEFIKSKYEAAKVIDCSHKCILPGLIDVHGHGGHSMFKTIAMENIDQWMPIMTNTYKHFVTDDFWYYEGKLSALERLKAGITTGASVIGSMPRSDDPIFAINHARAYAEVGVREVVCTGPCNPPWPHLFSRWVDGKRITKEVSYEEVIKGAEAVVEALHHANEDRTRAFVTPFVIVTSIEPSGPTPPSKLYELTELDLYQAKKIREIARKYNTRIHSDAFGGMIHLAVKDWENALLGPDVHLQHCRGISFDEAKILADTGTNVSASPGFTQIHARTPIIELMELGATVAISTDGTSPSTSFDMFQAMRKTQFIHQATLKDEYYLPPGKLLEMVTIDAAKCIGWDDELGSLEVGKKADVITVNMHQPHLTPEFLHVHRLVHQAVGSDVADVFVDGQLLMENREITTVDEGEVLADANEEALSTIKRAGLEKYMQPTKYFWGHTRSYLDEKRFDKEDYRFTETKGETNDNKIKG</sequence>
<dbReference type="Pfam" id="PF01979">
    <property type="entry name" value="Amidohydro_1"/>
    <property type="match status" value="1"/>
</dbReference>
<dbReference type="PANTHER" id="PTHR43794">
    <property type="entry name" value="AMINOHYDROLASE SSNA-RELATED"/>
    <property type="match status" value="1"/>
</dbReference>
<dbReference type="Proteomes" id="UP001597227">
    <property type="component" value="Unassembled WGS sequence"/>
</dbReference>
<dbReference type="InterPro" id="IPR032466">
    <property type="entry name" value="Metal_Hydrolase"/>
</dbReference>
<dbReference type="SUPFAM" id="SSF51556">
    <property type="entry name" value="Metallo-dependent hydrolases"/>
    <property type="match status" value="1"/>
</dbReference>
<feature type="domain" description="Amidohydrolase-related" evidence="1">
    <location>
        <begin position="59"/>
        <end position="434"/>
    </location>
</feature>